<dbReference type="GO" id="GO:0003677">
    <property type="term" value="F:DNA binding"/>
    <property type="evidence" value="ECO:0007669"/>
    <property type="project" value="InterPro"/>
</dbReference>
<evidence type="ECO:0000313" key="16">
    <source>
        <dbReference type="EMBL" id="ETS79330.1"/>
    </source>
</evidence>
<feature type="region of interest" description="Disordered" evidence="14">
    <location>
        <begin position="1"/>
        <end position="88"/>
    </location>
</feature>
<dbReference type="Gene3D" id="3.40.50.10130">
    <property type="match status" value="1"/>
</dbReference>
<evidence type="ECO:0000256" key="13">
    <source>
        <dbReference type="ARBA" id="ARBA00023254"/>
    </source>
</evidence>
<dbReference type="Gene3D" id="1.10.150.670">
    <property type="entry name" value="Crossover junction endonuclease EME1, DNA-binding domain"/>
    <property type="match status" value="1"/>
</dbReference>
<dbReference type="SMART" id="SM00891">
    <property type="entry name" value="ERCC4"/>
    <property type="match status" value="1"/>
</dbReference>
<dbReference type="GO" id="GO:0000712">
    <property type="term" value="P:resolution of meiotic recombination intermediates"/>
    <property type="evidence" value="ECO:0007669"/>
    <property type="project" value="TreeGrafter"/>
</dbReference>
<dbReference type="GeneID" id="19274196"/>
<keyword evidence="10" id="KW-0233">DNA recombination</keyword>
<dbReference type="Pfam" id="PF02732">
    <property type="entry name" value="ERCC4"/>
    <property type="match status" value="1"/>
</dbReference>
<feature type="compositionally biased region" description="Acidic residues" evidence="14">
    <location>
        <begin position="267"/>
        <end position="277"/>
    </location>
</feature>
<proteinExistence type="inferred from homology"/>
<evidence type="ECO:0000256" key="3">
    <source>
        <dbReference type="ARBA" id="ARBA00005313"/>
    </source>
</evidence>
<gene>
    <name evidence="16" type="ORF">PFICI_09183</name>
</gene>
<feature type="compositionally biased region" description="Basic and acidic residues" evidence="14">
    <location>
        <begin position="70"/>
        <end position="87"/>
    </location>
</feature>
<dbReference type="GO" id="GO:0005634">
    <property type="term" value="C:nucleus"/>
    <property type="evidence" value="ECO:0007669"/>
    <property type="project" value="UniProtKB-SubCell"/>
</dbReference>
<keyword evidence="11" id="KW-0234">DNA repair</keyword>
<evidence type="ECO:0000256" key="2">
    <source>
        <dbReference type="ARBA" id="ARBA00004123"/>
    </source>
</evidence>
<feature type="compositionally biased region" description="Low complexity" evidence="14">
    <location>
        <begin position="195"/>
        <end position="204"/>
    </location>
</feature>
<dbReference type="Proteomes" id="UP000030651">
    <property type="component" value="Unassembled WGS sequence"/>
</dbReference>
<evidence type="ECO:0000313" key="17">
    <source>
        <dbReference type="Proteomes" id="UP000030651"/>
    </source>
</evidence>
<evidence type="ECO:0000256" key="1">
    <source>
        <dbReference type="ARBA" id="ARBA00001946"/>
    </source>
</evidence>
<evidence type="ECO:0000256" key="11">
    <source>
        <dbReference type="ARBA" id="ARBA00023204"/>
    </source>
</evidence>
<feature type="compositionally biased region" description="Low complexity" evidence="14">
    <location>
        <begin position="305"/>
        <end position="314"/>
    </location>
</feature>
<reference evidence="17" key="1">
    <citation type="journal article" date="2015" name="BMC Genomics">
        <title>Genomic and transcriptomic analysis of the endophytic fungus Pestalotiopsis fici reveals its lifestyle and high potential for synthesis of natural products.</title>
        <authorList>
            <person name="Wang X."/>
            <person name="Zhang X."/>
            <person name="Liu L."/>
            <person name="Xiang M."/>
            <person name="Wang W."/>
            <person name="Sun X."/>
            <person name="Che Y."/>
            <person name="Guo L."/>
            <person name="Liu G."/>
            <person name="Guo L."/>
            <person name="Wang C."/>
            <person name="Yin W.B."/>
            <person name="Stadler M."/>
            <person name="Zhang X."/>
            <person name="Liu X."/>
        </authorList>
    </citation>
    <scope>NUCLEOTIDE SEQUENCE [LARGE SCALE GENOMIC DNA]</scope>
    <source>
        <strain evidence="17">W106-1 / CGMCC3.15140</strain>
    </source>
</reference>
<comment type="cofactor">
    <cofactor evidence="1">
        <name>Mg(2+)</name>
        <dbReference type="ChEBI" id="CHEBI:18420"/>
    </cofactor>
</comment>
<dbReference type="GO" id="GO:0046872">
    <property type="term" value="F:metal ion binding"/>
    <property type="evidence" value="ECO:0007669"/>
    <property type="project" value="UniProtKB-KW"/>
</dbReference>
<feature type="compositionally biased region" description="Basic and acidic residues" evidence="14">
    <location>
        <begin position="278"/>
        <end position="288"/>
    </location>
</feature>
<keyword evidence="9" id="KW-0460">Magnesium</keyword>
<dbReference type="GO" id="GO:0006302">
    <property type="term" value="P:double-strand break repair"/>
    <property type="evidence" value="ECO:0007669"/>
    <property type="project" value="TreeGrafter"/>
</dbReference>
<evidence type="ECO:0000256" key="10">
    <source>
        <dbReference type="ARBA" id="ARBA00023172"/>
    </source>
</evidence>
<dbReference type="GO" id="GO:0048476">
    <property type="term" value="C:Holliday junction resolvase complex"/>
    <property type="evidence" value="ECO:0007669"/>
    <property type="project" value="InterPro"/>
</dbReference>
<evidence type="ECO:0000256" key="14">
    <source>
        <dbReference type="SAM" id="MobiDB-lite"/>
    </source>
</evidence>
<evidence type="ECO:0000256" key="5">
    <source>
        <dbReference type="ARBA" id="ARBA00022723"/>
    </source>
</evidence>
<dbReference type="InterPro" id="IPR033310">
    <property type="entry name" value="Mms4/EME1/EME2"/>
</dbReference>
<evidence type="ECO:0000256" key="8">
    <source>
        <dbReference type="ARBA" id="ARBA00022801"/>
    </source>
</evidence>
<feature type="compositionally biased region" description="Polar residues" evidence="14">
    <location>
        <begin position="233"/>
        <end position="255"/>
    </location>
</feature>
<dbReference type="InterPro" id="IPR006166">
    <property type="entry name" value="ERCC4_domain"/>
</dbReference>
<keyword evidence="7" id="KW-0227">DNA damage</keyword>
<dbReference type="InterPro" id="IPR042530">
    <property type="entry name" value="EME1/EME2_C"/>
</dbReference>
<dbReference type="GO" id="GO:0031297">
    <property type="term" value="P:replication fork processing"/>
    <property type="evidence" value="ECO:0007669"/>
    <property type="project" value="TreeGrafter"/>
</dbReference>
<keyword evidence="8" id="KW-0378">Hydrolase</keyword>
<dbReference type="FunFam" id="1.10.150.670:FF:000004">
    <property type="entry name" value="Crossover junction endonuclease EME1"/>
    <property type="match status" value="1"/>
</dbReference>
<dbReference type="KEGG" id="pfy:PFICI_09183"/>
<feature type="compositionally biased region" description="Acidic residues" evidence="14">
    <location>
        <begin position="39"/>
        <end position="48"/>
    </location>
</feature>
<evidence type="ECO:0000256" key="7">
    <source>
        <dbReference type="ARBA" id="ARBA00022763"/>
    </source>
</evidence>
<dbReference type="CDD" id="cd20085">
    <property type="entry name" value="XPF_nuclease_Mms4"/>
    <property type="match status" value="1"/>
</dbReference>
<keyword evidence="6" id="KW-0255">Endonuclease</keyword>
<feature type="region of interest" description="Disordered" evidence="14">
    <location>
        <begin position="100"/>
        <end position="355"/>
    </location>
</feature>
<dbReference type="HOGENOM" id="CLU_013160_0_0_1"/>
<organism evidence="16 17">
    <name type="scientific">Pestalotiopsis fici (strain W106-1 / CGMCC3.15140)</name>
    <dbReference type="NCBI Taxonomy" id="1229662"/>
    <lineage>
        <taxon>Eukaryota</taxon>
        <taxon>Fungi</taxon>
        <taxon>Dikarya</taxon>
        <taxon>Ascomycota</taxon>
        <taxon>Pezizomycotina</taxon>
        <taxon>Sordariomycetes</taxon>
        <taxon>Xylariomycetidae</taxon>
        <taxon>Amphisphaeriales</taxon>
        <taxon>Sporocadaceae</taxon>
        <taxon>Pestalotiopsis</taxon>
    </lineage>
</organism>
<dbReference type="InterPro" id="IPR047521">
    <property type="entry name" value="XPF_nuclease_EME1_ascomycetes"/>
</dbReference>
<protein>
    <recommendedName>
        <fullName evidence="15">ERCC4 domain-containing protein</fullName>
    </recommendedName>
</protein>
<evidence type="ECO:0000259" key="15">
    <source>
        <dbReference type="SMART" id="SM00891"/>
    </source>
</evidence>
<feature type="compositionally biased region" description="Basic and acidic residues" evidence="14">
    <location>
        <begin position="319"/>
        <end position="355"/>
    </location>
</feature>
<dbReference type="AlphaFoldDB" id="W3WZQ9"/>
<keyword evidence="12" id="KW-0539">Nucleus</keyword>
<keyword evidence="17" id="KW-1185">Reference proteome</keyword>
<comment type="subcellular location">
    <subcellularLocation>
        <location evidence="2">Nucleus</location>
    </subcellularLocation>
</comment>
<evidence type="ECO:0000256" key="4">
    <source>
        <dbReference type="ARBA" id="ARBA00022722"/>
    </source>
</evidence>
<evidence type="ECO:0000256" key="12">
    <source>
        <dbReference type="ARBA" id="ARBA00023242"/>
    </source>
</evidence>
<evidence type="ECO:0000256" key="6">
    <source>
        <dbReference type="ARBA" id="ARBA00022759"/>
    </source>
</evidence>
<dbReference type="PANTHER" id="PTHR21077">
    <property type="entry name" value="EME1 PROTEIN"/>
    <property type="match status" value="1"/>
</dbReference>
<name>W3WZQ9_PESFW</name>
<sequence>MAPEVIDLLSSPEVQPQRLPRPAQRHTGPTAQPRAIGLDGDEFQDIDDVLGGVNNKPTTRAAISKKSPKKSNDVIKNDKPQRHKDGNDYLFLADDFDTTGDLDFDLPRNSKASPRTTARTSTNRSMARTSSAVLPAKPSGSGLKRWHSIADPIQHTSSPVDLGDDDPFDSSPPPAKSNKGKEPQRSGLSEDMTANKRTNTATTNVFDLTSDFSDYSPAPTRKNKGKQKANWDPISSSMPETNTAANDRRAFSSSPAKAAKRKMGVIELEDSDSDDLPELSKIRTDGPRLSRSLSESPRNLKRSKTTSTGSSTKRPAPKTQEEKDLEKRRKTQAREVENERKRLEKERAKREKAVQKERDKALAEVNKIRVNKADAQVEMIVDIPQSFDVGLNAQVVELLNEHSIAHSTWDSPVDKAVRWRRKVDRKFNEEKEYFEPIPLRIVQEKHALVVVQAKEFVQLATNKDGGGLGEHVLKMRVAFPDSDIIYLLEGIDQWFRKNKTARNRQFQNAARNDANTAAAQGRSKKATHEIVDEEVIEDALLSLQVDHGVMIHKTGAPVETAQWITVFTQHISTIPYRKRRDEISRDAGFSVESGQVKTGENARETYILMLQEIARVTTSMAICIAEAFPTVTDLVRGLERDGARALENIRKSTNSNGHITDQRIGQSVSRRLFKIFTGRDPFSNEV</sequence>
<feature type="compositionally biased region" description="Polar residues" evidence="14">
    <location>
        <begin position="110"/>
        <end position="132"/>
    </location>
</feature>
<comment type="similarity">
    <text evidence="3">Belongs to the EME1/MMS4 family.</text>
</comment>
<evidence type="ECO:0000256" key="9">
    <source>
        <dbReference type="ARBA" id="ARBA00022842"/>
    </source>
</evidence>
<dbReference type="GO" id="GO:0008821">
    <property type="term" value="F:crossover junction DNA endonuclease activity"/>
    <property type="evidence" value="ECO:0007669"/>
    <property type="project" value="TreeGrafter"/>
</dbReference>
<accession>W3WZQ9</accession>
<dbReference type="eggNOG" id="ENOG502R8ER">
    <property type="taxonomic scope" value="Eukaryota"/>
</dbReference>
<feature type="domain" description="ERCC4" evidence="15">
    <location>
        <begin position="378"/>
        <end position="639"/>
    </location>
</feature>
<keyword evidence="13" id="KW-0469">Meiosis</keyword>
<dbReference type="EMBL" id="KI912114">
    <property type="protein sequence ID" value="ETS79330.1"/>
    <property type="molecule type" value="Genomic_DNA"/>
</dbReference>
<keyword evidence="4" id="KW-0540">Nuclease</keyword>
<dbReference type="PANTHER" id="PTHR21077:SF5">
    <property type="entry name" value="CROSSOVER JUNCTION ENDONUCLEASE MMS4"/>
    <property type="match status" value="1"/>
</dbReference>
<dbReference type="RefSeq" id="XP_007835955.1">
    <property type="nucleotide sequence ID" value="XM_007837764.1"/>
</dbReference>
<dbReference type="InParanoid" id="W3WZQ9"/>
<keyword evidence="5" id="KW-0479">Metal-binding</keyword>
<dbReference type="STRING" id="1229662.W3WZQ9"/>
<dbReference type="OMA" id="AIFTQHI"/>
<dbReference type="OrthoDB" id="343092at2759"/>
<dbReference type="GO" id="GO:0031573">
    <property type="term" value="P:mitotic intra-S DNA damage checkpoint signaling"/>
    <property type="evidence" value="ECO:0007669"/>
    <property type="project" value="TreeGrafter"/>
</dbReference>